<gene>
    <name evidence="1" type="ORF">N8T08_000312</name>
</gene>
<comment type="caution">
    <text evidence="1">The sequence shown here is derived from an EMBL/GenBank/DDBJ whole genome shotgun (WGS) entry which is preliminary data.</text>
</comment>
<sequence>MPCHIFPYLLLALNTFVAADVAPIADFVAYQSGRFGLSPNQTYYTSNVTSPIFLVNTWDKAAVDNASHIFLSYGNSPETGVGMLFSANDLSLVWFQKETSEQKVNNVGIQKFQGNDYLVYWLGKQTVGHGNGHWVMLNPSYDIVYNITTTGLPVGADFHEFRLTDEGTALITVYNPIPYNLRKVGGWKKDTLLDSVFQEVDVITGKALFTWHAIDHFSIADTFVPYYKGPDGWDWCHINSIEKTVNGNYVVSFSFCSMVVYIDGTSGIPIWIMGGKKNQFTDRATGRAPDFAFQHDPVFHDKDLKHLTMADGEVVLDLQFGVIGRALGSYRVYKRNWEGYPTSDPSIVVQRQNASSPEILYVSWNGATEVKCWALLASASVNPLRRATVVDAVPRAGYETAILVRTSARFIRAAGLDAQKNVLGMSAMWDRENESMVNIDNRWQFEHHCSNAQYGGRDISTSSCSCANVPVWVESRYLGISGATEFDNGS</sequence>
<keyword evidence="2" id="KW-1185">Reference proteome</keyword>
<accession>A0ACC3BC34</accession>
<reference evidence="1 2" key="1">
    <citation type="journal article" date="2023" name="ACS Omega">
        <title>Identification of the Neoaspergillic Acid Biosynthesis Gene Cluster by Establishing an In Vitro CRISPR-Ribonucleoprotein Genetic System in Aspergillus melleus.</title>
        <authorList>
            <person name="Yuan B."/>
            <person name="Grau M.F."/>
            <person name="Murata R.M."/>
            <person name="Torok T."/>
            <person name="Venkateswaran K."/>
            <person name="Stajich J.E."/>
            <person name="Wang C.C.C."/>
        </authorList>
    </citation>
    <scope>NUCLEOTIDE SEQUENCE [LARGE SCALE GENOMIC DNA]</scope>
    <source>
        <strain evidence="1 2">IMV 1140</strain>
    </source>
</reference>
<name>A0ACC3BC34_9EURO</name>
<dbReference type="EMBL" id="JAOPJF010000010">
    <property type="protein sequence ID" value="KAK1147799.1"/>
    <property type="molecule type" value="Genomic_DNA"/>
</dbReference>
<evidence type="ECO:0000313" key="1">
    <source>
        <dbReference type="EMBL" id="KAK1147799.1"/>
    </source>
</evidence>
<dbReference type="Proteomes" id="UP001177260">
    <property type="component" value="Unassembled WGS sequence"/>
</dbReference>
<evidence type="ECO:0000313" key="2">
    <source>
        <dbReference type="Proteomes" id="UP001177260"/>
    </source>
</evidence>
<organism evidence="1 2">
    <name type="scientific">Aspergillus melleus</name>
    <dbReference type="NCBI Taxonomy" id="138277"/>
    <lineage>
        <taxon>Eukaryota</taxon>
        <taxon>Fungi</taxon>
        <taxon>Dikarya</taxon>
        <taxon>Ascomycota</taxon>
        <taxon>Pezizomycotina</taxon>
        <taxon>Eurotiomycetes</taxon>
        <taxon>Eurotiomycetidae</taxon>
        <taxon>Eurotiales</taxon>
        <taxon>Aspergillaceae</taxon>
        <taxon>Aspergillus</taxon>
        <taxon>Aspergillus subgen. Circumdati</taxon>
    </lineage>
</organism>
<protein>
    <submittedName>
        <fullName evidence="1">Uncharacterized protein</fullName>
    </submittedName>
</protein>
<proteinExistence type="predicted"/>